<feature type="region of interest" description="Disordered" evidence="1">
    <location>
        <begin position="20"/>
        <end position="42"/>
    </location>
</feature>
<dbReference type="AlphaFoldDB" id="A0A382QJZ8"/>
<proteinExistence type="predicted"/>
<evidence type="ECO:0000313" key="2">
    <source>
        <dbReference type="EMBL" id="SVC85853.1"/>
    </source>
</evidence>
<sequence length="42" mass="4572">GQTLVTAELAVEYGITDRGGLQPPSYRDQLGEPRIPHPARVI</sequence>
<organism evidence="2">
    <name type="scientific">marine metagenome</name>
    <dbReference type="NCBI Taxonomy" id="408172"/>
    <lineage>
        <taxon>unclassified sequences</taxon>
        <taxon>metagenomes</taxon>
        <taxon>ecological metagenomes</taxon>
    </lineage>
</organism>
<protein>
    <submittedName>
        <fullName evidence="2">Uncharacterized protein</fullName>
    </submittedName>
</protein>
<accession>A0A382QJZ8</accession>
<feature type="non-terminal residue" evidence="2">
    <location>
        <position position="1"/>
    </location>
</feature>
<reference evidence="2" key="1">
    <citation type="submission" date="2018-05" db="EMBL/GenBank/DDBJ databases">
        <authorList>
            <person name="Lanie J.A."/>
            <person name="Ng W.-L."/>
            <person name="Kazmierczak K.M."/>
            <person name="Andrzejewski T.M."/>
            <person name="Davidsen T.M."/>
            <person name="Wayne K.J."/>
            <person name="Tettelin H."/>
            <person name="Glass J.I."/>
            <person name="Rusch D."/>
            <person name="Podicherti R."/>
            <person name="Tsui H.-C.T."/>
            <person name="Winkler M.E."/>
        </authorList>
    </citation>
    <scope>NUCLEOTIDE SEQUENCE</scope>
</reference>
<dbReference type="EMBL" id="UINC01115085">
    <property type="protein sequence ID" value="SVC85853.1"/>
    <property type="molecule type" value="Genomic_DNA"/>
</dbReference>
<name>A0A382QJZ8_9ZZZZ</name>
<gene>
    <name evidence="2" type="ORF">METZ01_LOCUS338707</name>
</gene>
<evidence type="ECO:0000256" key="1">
    <source>
        <dbReference type="SAM" id="MobiDB-lite"/>
    </source>
</evidence>